<dbReference type="Gene3D" id="1.25.40.90">
    <property type="match status" value="1"/>
</dbReference>
<dbReference type="OrthoDB" id="5393057at2759"/>
<name>A0A6A5KI90_9PLEO</name>
<evidence type="ECO:0000259" key="2">
    <source>
        <dbReference type="PROSITE" id="PS50909"/>
    </source>
</evidence>
<dbReference type="Gene3D" id="1.20.58.160">
    <property type="match status" value="1"/>
</dbReference>
<sequence length="597" mass="64463">MCAATGPTRLSTSPVLVSASWLGAGGAVLKGYSPRCDARGCRRKPYGSSDISTARSRGHDRIRLPGSAGAAAMDLKKRLNFGSLMRKRSCEQHLRVAFACPLHALTGTAQSTQDVHVDANADTPEANAARGVRLFCESGDANSGEEVLHLPTIVESAVASPGAASAAAKQIRTFLSKENYNRPHVQYNAIMLIRILADNPGPSFTKNLDKAFADTVKHLLRNGQDPSVAQIVKETLDAMEREKAYDTNLNTLFAMYKKEKGLMANAAKQFGPRKLNAPAWSSGQNIDGGFSSRGGRSSSKTLPSPTELAGRIEEARTSAKLLLQLVQSTPANELLGNELVKEFAERCTAAQRSIHGYIACDNPAPDDDTMLTLIETNEQLSLAASKHQRAMLQSRRMMGASPSPPVQNGSMLPPPNSYPQPTEPSQSYGQSYPPPHTNAPSPPHVNTATTLPSQPSASHPTDYKQNELPLPPSLQAAPNRQQASAQEENPFADPYTSTYAPPSGPPPSSQIPRSNDYGGSPDSYHPGFQSTPSYLGRQESSANNFTMHGAQPSIIEEDEHMRQHNGRPRTPETNAPQQHQAQDVSPITERNTVTYRY</sequence>
<feature type="compositionally biased region" description="Polar residues" evidence="1">
    <location>
        <begin position="444"/>
        <end position="459"/>
    </location>
</feature>
<feature type="compositionally biased region" description="Polar residues" evidence="1">
    <location>
        <begin position="476"/>
        <end position="487"/>
    </location>
</feature>
<dbReference type="SUPFAM" id="SSF89009">
    <property type="entry name" value="GAT-like domain"/>
    <property type="match status" value="1"/>
</dbReference>
<feature type="compositionally biased region" description="Pro residues" evidence="1">
    <location>
        <begin position="412"/>
        <end position="422"/>
    </location>
</feature>
<gene>
    <name evidence="3" type="ORF">BDW02DRAFT_266397</name>
</gene>
<feature type="region of interest" description="Disordered" evidence="1">
    <location>
        <begin position="281"/>
        <end position="306"/>
    </location>
</feature>
<feature type="compositionally biased region" description="Polar residues" evidence="1">
    <location>
        <begin position="528"/>
        <end position="546"/>
    </location>
</feature>
<dbReference type="SUPFAM" id="SSF48464">
    <property type="entry name" value="ENTH/VHS domain"/>
    <property type="match status" value="1"/>
</dbReference>
<reference evidence="3" key="1">
    <citation type="submission" date="2020-01" db="EMBL/GenBank/DDBJ databases">
        <authorList>
            <consortium name="DOE Joint Genome Institute"/>
            <person name="Haridas S."/>
            <person name="Albert R."/>
            <person name="Binder M."/>
            <person name="Bloem J."/>
            <person name="Labutti K."/>
            <person name="Salamov A."/>
            <person name="Andreopoulos B."/>
            <person name="Baker S.E."/>
            <person name="Barry K."/>
            <person name="Bills G."/>
            <person name="Bluhm B.H."/>
            <person name="Cannon C."/>
            <person name="Castanera R."/>
            <person name="Culley D.E."/>
            <person name="Daum C."/>
            <person name="Ezra D."/>
            <person name="Gonzalez J.B."/>
            <person name="Henrissat B."/>
            <person name="Kuo A."/>
            <person name="Liang C."/>
            <person name="Lipzen A."/>
            <person name="Lutzoni F."/>
            <person name="Magnuson J."/>
            <person name="Mondo S."/>
            <person name="Nolan M."/>
            <person name="Ohm R."/>
            <person name="Pangilinan J."/>
            <person name="Park H.-J."/>
            <person name="Ramirez L."/>
            <person name="Alfaro M."/>
            <person name="Sun H."/>
            <person name="Tritt A."/>
            <person name="Yoshinaga Y."/>
            <person name="Zwiers L.-H."/>
            <person name="Turgeon B.G."/>
            <person name="Goodwin S.B."/>
            <person name="Spatafora J.W."/>
            <person name="Crous P.W."/>
            <person name="Grigoriev I.V."/>
        </authorList>
    </citation>
    <scope>NUCLEOTIDE SEQUENCE</scope>
    <source>
        <strain evidence="3">P77</strain>
    </source>
</reference>
<feature type="compositionally biased region" description="Polar residues" evidence="1">
    <location>
        <begin position="571"/>
        <end position="597"/>
    </location>
</feature>
<proteinExistence type="predicted"/>
<dbReference type="AlphaFoldDB" id="A0A6A5KI90"/>
<feature type="compositionally biased region" description="Pro residues" evidence="1">
    <location>
        <begin position="432"/>
        <end position="443"/>
    </location>
</feature>
<dbReference type="Pfam" id="PF03127">
    <property type="entry name" value="GAT"/>
    <property type="match status" value="1"/>
</dbReference>
<dbReference type="GO" id="GO:0043130">
    <property type="term" value="F:ubiquitin binding"/>
    <property type="evidence" value="ECO:0007669"/>
    <property type="project" value="InterPro"/>
</dbReference>
<protein>
    <recommendedName>
        <fullName evidence="2">GAT domain-containing protein</fullName>
    </recommendedName>
</protein>
<feature type="compositionally biased region" description="Low complexity" evidence="1">
    <location>
        <begin position="288"/>
        <end position="299"/>
    </location>
</feature>
<dbReference type="EMBL" id="ML975281">
    <property type="protein sequence ID" value="KAF1835830.1"/>
    <property type="molecule type" value="Genomic_DNA"/>
</dbReference>
<dbReference type="InterPro" id="IPR004152">
    <property type="entry name" value="GAT_dom"/>
</dbReference>
<feature type="domain" description="GAT" evidence="2">
    <location>
        <begin position="303"/>
        <end position="392"/>
    </location>
</feature>
<dbReference type="InterPro" id="IPR038425">
    <property type="entry name" value="GAT_sf"/>
</dbReference>
<evidence type="ECO:0000256" key="1">
    <source>
        <dbReference type="SAM" id="MobiDB-lite"/>
    </source>
</evidence>
<accession>A0A6A5KI90</accession>
<dbReference type="PROSITE" id="PS50909">
    <property type="entry name" value="GAT"/>
    <property type="match status" value="1"/>
</dbReference>
<dbReference type="InterPro" id="IPR008942">
    <property type="entry name" value="ENTH_VHS"/>
</dbReference>
<keyword evidence="4" id="KW-1185">Reference proteome</keyword>
<feature type="region of interest" description="Disordered" evidence="1">
    <location>
        <begin position="385"/>
        <end position="597"/>
    </location>
</feature>
<dbReference type="Proteomes" id="UP000800040">
    <property type="component" value="Unassembled WGS sequence"/>
</dbReference>
<organism evidence="3 4">
    <name type="scientific">Decorospora gaudefroyi</name>
    <dbReference type="NCBI Taxonomy" id="184978"/>
    <lineage>
        <taxon>Eukaryota</taxon>
        <taxon>Fungi</taxon>
        <taxon>Dikarya</taxon>
        <taxon>Ascomycota</taxon>
        <taxon>Pezizomycotina</taxon>
        <taxon>Dothideomycetes</taxon>
        <taxon>Pleosporomycetidae</taxon>
        <taxon>Pleosporales</taxon>
        <taxon>Pleosporineae</taxon>
        <taxon>Pleosporaceae</taxon>
        <taxon>Decorospora</taxon>
    </lineage>
</organism>
<dbReference type="GO" id="GO:0035091">
    <property type="term" value="F:phosphatidylinositol binding"/>
    <property type="evidence" value="ECO:0007669"/>
    <property type="project" value="InterPro"/>
</dbReference>
<dbReference type="CDD" id="cd21383">
    <property type="entry name" value="GAT_GGA_Tom1-like"/>
    <property type="match status" value="1"/>
</dbReference>
<evidence type="ECO:0000313" key="4">
    <source>
        <dbReference type="Proteomes" id="UP000800040"/>
    </source>
</evidence>
<evidence type="ECO:0000313" key="3">
    <source>
        <dbReference type="EMBL" id="KAF1835830.1"/>
    </source>
</evidence>